<dbReference type="Proteomes" id="UP000078541">
    <property type="component" value="Unassembled WGS sequence"/>
</dbReference>
<organism evidence="1 2">
    <name type="scientific">Trachymyrmex septentrionalis</name>
    <dbReference type="NCBI Taxonomy" id="34720"/>
    <lineage>
        <taxon>Eukaryota</taxon>
        <taxon>Metazoa</taxon>
        <taxon>Ecdysozoa</taxon>
        <taxon>Arthropoda</taxon>
        <taxon>Hexapoda</taxon>
        <taxon>Insecta</taxon>
        <taxon>Pterygota</taxon>
        <taxon>Neoptera</taxon>
        <taxon>Endopterygota</taxon>
        <taxon>Hymenoptera</taxon>
        <taxon>Apocrita</taxon>
        <taxon>Aculeata</taxon>
        <taxon>Formicoidea</taxon>
        <taxon>Formicidae</taxon>
        <taxon>Myrmicinae</taxon>
        <taxon>Trachymyrmex</taxon>
    </lineage>
</organism>
<keyword evidence="2" id="KW-1185">Reference proteome</keyword>
<dbReference type="PANTHER" id="PTHR11008:SF41">
    <property type="entry name" value="RE70318P"/>
    <property type="match status" value="1"/>
</dbReference>
<reference evidence="1 2" key="1">
    <citation type="submission" date="2016-03" db="EMBL/GenBank/DDBJ databases">
        <title>Trachymyrmex septentrionalis WGS genome.</title>
        <authorList>
            <person name="Nygaard S."/>
            <person name="Hu H."/>
            <person name="Boomsma J."/>
            <person name="Zhang G."/>
        </authorList>
    </citation>
    <scope>NUCLEOTIDE SEQUENCE [LARGE SCALE GENOMIC DNA]</scope>
    <source>
        <strain evidence="1">Tsep2-gDNA-1</strain>
        <tissue evidence="1">Whole body</tissue>
    </source>
</reference>
<dbReference type="PANTHER" id="PTHR11008">
    <property type="entry name" value="PROTEIN TAKEOUT-LIKE PROTEIN"/>
    <property type="match status" value="1"/>
</dbReference>
<dbReference type="Gene3D" id="3.15.10.30">
    <property type="entry name" value="Haemolymph juvenile hormone binding protein"/>
    <property type="match status" value="1"/>
</dbReference>
<proteinExistence type="predicted"/>
<name>A0A151JY42_9HYME</name>
<evidence type="ECO:0000313" key="2">
    <source>
        <dbReference type="Proteomes" id="UP000078541"/>
    </source>
</evidence>
<sequence>MPDLNILPIEPLNIKDLTIIHTDNLKVNMRDVKIYGFCDLVVNSVYTDPDRRHFNFDLNFNHLYLNGTYDFDVRILMEITHKGLSQITIDNAGLKVELDFKTITKNGNKYIYASKLSMNIDIKDFTYKIDESRKELADFYKIITDIINTNKKDIVKQVKPSIEKEISENIISILNNVFRRISYEELFPEKTRIV</sequence>
<dbReference type="EMBL" id="KQ981533">
    <property type="protein sequence ID" value="KYN40094.1"/>
    <property type="molecule type" value="Genomic_DNA"/>
</dbReference>
<evidence type="ECO:0008006" key="3">
    <source>
        <dbReference type="Google" id="ProtNLM"/>
    </source>
</evidence>
<dbReference type="GO" id="GO:0005615">
    <property type="term" value="C:extracellular space"/>
    <property type="evidence" value="ECO:0007669"/>
    <property type="project" value="TreeGrafter"/>
</dbReference>
<gene>
    <name evidence="1" type="ORF">ALC56_05502</name>
</gene>
<dbReference type="AlphaFoldDB" id="A0A151JY42"/>
<dbReference type="InterPro" id="IPR010562">
    <property type="entry name" value="Haemolymph_juvenile_hormone-bd"/>
</dbReference>
<evidence type="ECO:0000313" key="1">
    <source>
        <dbReference type="EMBL" id="KYN40094.1"/>
    </source>
</evidence>
<accession>A0A151JY42</accession>
<dbReference type="InterPro" id="IPR038606">
    <property type="entry name" value="To_sf"/>
</dbReference>
<dbReference type="Pfam" id="PF06585">
    <property type="entry name" value="JHBP"/>
    <property type="match status" value="1"/>
</dbReference>
<protein>
    <recommendedName>
        <fullName evidence="3">Protein takeout</fullName>
    </recommendedName>
</protein>
<dbReference type="SMART" id="SM00700">
    <property type="entry name" value="JHBP"/>
    <property type="match status" value="1"/>
</dbReference>